<organism evidence="3 4">
    <name type="scientific">Planococcus salinarum</name>
    <dbReference type="NCBI Taxonomy" id="622695"/>
    <lineage>
        <taxon>Bacteria</taxon>
        <taxon>Bacillati</taxon>
        <taxon>Bacillota</taxon>
        <taxon>Bacilli</taxon>
        <taxon>Bacillales</taxon>
        <taxon>Caryophanaceae</taxon>
        <taxon>Planococcus</taxon>
    </lineage>
</organism>
<keyword evidence="3" id="KW-0808">Transferase</keyword>
<feature type="domain" description="Glycosyltransferase 2-like" evidence="2">
    <location>
        <begin position="13"/>
        <end position="143"/>
    </location>
</feature>
<keyword evidence="4" id="KW-1185">Reference proteome</keyword>
<dbReference type="SUPFAM" id="SSF53448">
    <property type="entry name" value="Nucleotide-diphospho-sugar transferases"/>
    <property type="match status" value="1"/>
</dbReference>
<protein>
    <submittedName>
        <fullName evidence="3">Glycosyl transferase family 2</fullName>
    </submittedName>
</protein>
<reference evidence="3" key="1">
    <citation type="submission" date="2016-07" db="EMBL/GenBank/DDBJ databases">
        <title>Draft genome Planococcus salivarum.</title>
        <authorList>
            <person name="See-Too W.S."/>
        </authorList>
    </citation>
    <scope>NUCLEOTIDE SEQUENCE [LARGE SCALE GENOMIC DNA]</scope>
    <source>
        <strain evidence="3">DSM 23820</strain>
    </source>
</reference>
<evidence type="ECO:0000259" key="2">
    <source>
        <dbReference type="Pfam" id="PF00535"/>
    </source>
</evidence>
<dbReference type="PANTHER" id="PTHR22916:SF3">
    <property type="entry name" value="UDP-GLCNAC:BETAGAL BETA-1,3-N-ACETYLGLUCOSAMINYLTRANSFERASE-LIKE PROTEIN 1"/>
    <property type="match status" value="1"/>
</dbReference>
<comment type="similarity">
    <text evidence="1">Belongs to the glycosyltransferase 2 family.</text>
</comment>
<proteinExistence type="inferred from homology"/>
<dbReference type="PANTHER" id="PTHR22916">
    <property type="entry name" value="GLYCOSYLTRANSFERASE"/>
    <property type="match status" value="1"/>
</dbReference>
<sequence length="318" mass="37242">MEKEILVSIDCLTYNHENYIAETIEGFLMQKTNFEFEILIHDDASTDQTADVIRDYEKKFPEIIKPIYQTENQFSQGIKMQQVNQRRAKGKYIAICEGDDYWTDPYKLQKQVEYLEANPKCSLCVHSAFKFSETRQVTVGKVRPGRKNKMFSAEEVIEGGGELFPTNAMVYRRVIADTVPAFYFDAGVGDYPLAIHLAVHGKVYYMDESMSVYRVDVKGAWSDRVLSDAVKATRQNEKIASLLDMINDHTEYKYNDTIVRTKKKNHFYLLLRQHKFKEAFSKENLKFYLHKEFIKRGLKKVFNTHIFRKEAVIHFTEK</sequence>
<name>A0ABX3CWU6_9BACL</name>
<dbReference type="Pfam" id="PF00535">
    <property type="entry name" value="Glycos_transf_2"/>
    <property type="match status" value="1"/>
</dbReference>
<comment type="caution">
    <text evidence="3">The sequence shown here is derived from an EMBL/GenBank/DDBJ whole genome shotgun (WGS) entry which is preliminary data.</text>
</comment>
<dbReference type="InterPro" id="IPR001173">
    <property type="entry name" value="Glyco_trans_2-like"/>
</dbReference>
<dbReference type="EMBL" id="MBQG01000122">
    <property type="protein sequence ID" value="OHX49746.1"/>
    <property type="molecule type" value="Genomic_DNA"/>
</dbReference>
<dbReference type="GO" id="GO:0016740">
    <property type="term" value="F:transferase activity"/>
    <property type="evidence" value="ECO:0007669"/>
    <property type="project" value="UniProtKB-KW"/>
</dbReference>
<gene>
    <name evidence="3" type="ORF">BB776_04170</name>
</gene>
<dbReference type="InterPro" id="IPR029044">
    <property type="entry name" value="Nucleotide-diphossugar_trans"/>
</dbReference>
<evidence type="ECO:0000313" key="3">
    <source>
        <dbReference type="EMBL" id="OHX49746.1"/>
    </source>
</evidence>
<evidence type="ECO:0000313" key="4">
    <source>
        <dbReference type="Proteomes" id="UP000242153"/>
    </source>
</evidence>
<dbReference type="RefSeq" id="WP_071152391.1">
    <property type="nucleotide sequence ID" value="NZ_QQRT01000010.1"/>
</dbReference>
<dbReference type="Gene3D" id="3.90.550.10">
    <property type="entry name" value="Spore Coat Polysaccharide Biosynthesis Protein SpsA, Chain A"/>
    <property type="match status" value="1"/>
</dbReference>
<accession>A0ABX3CWU6</accession>
<dbReference type="Proteomes" id="UP000242153">
    <property type="component" value="Unassembled WGS sequence"/>
</dbReference>
<evidence type="ECO:0000256" key="1">
    <source>
        <dbReference type="ARBA" id="ARBA00006739"/>
    </source>
</evidence>